<proteinExistence type="predicted"/>
<name>A0A840I896_9PROT</name>
<reference evidence="2 3" key="1">
    <citation type="submission" date="2020-08" db="EMBL/GenBank/DDBJ databases">
        <title>Genomic Encyclopedia of Type Strains, Phase IV (KMG-IV): sequencing the most valuable type-strain genomes for metagenomic binning, comparative biology and taxonomic classification.</title>
        <authorList>
            <person name="Goeker M."/>
        </authorList>
    </citation>
    <scope>NUCLEOTIDE SEQUENCE [LARGE SCALE GENOMIC DNA]</scope>
    <source>
        <strain evidence="2 3">DSM 102850</strain>
    </source>
</reference>
<dbReference type="Pfam" id="PF09992">
    <property type="entry name" value="NAGPA"/>
    <property type="match status" value="1"/>
</dbReference>
<feature type="domain" description="Phosphodiester glycosidase" evidence="1">
    <location>
        <begin position="86"/>
        <end position="231"/>
    </location>
</feature>
<dbReference type="Proteomes" id="UP000563524">
    <property type="component" value="Unassembled WGS sequence"/>
</dbReference>
<comment type="caution">
    <text evidence="2">The sequence shown here is derived from an EMBL/GenBank/DDBJ whole genome shotgun (WGS) entry which is preliminary data.</text>
</comment>
<keyword evidence="3" id="KW-1185">Reference proteome</keyword>
<evidence type="ECO:0000259" key="1">
    <source>
        <dbReference type="Pfam" id="PF09992"/>
    </source>
</evidence>
<protein>
    <submittedName>
        <fullName evidence="2">Uncharacterized protein YigE (DUF2233 family)</fullName>
    </submittedName>
</protein>
<evidence type="ECO:0000313" key="3">
    <source>
        <dbReference type="Proteomes" id="UP000563524"/>
    </source>
</evidence>
<sequence length="263" mass="28475">MTDRNRLAPWAPPRNVSRAVPRTRALFTAAIIASLAAAIPCETIQHDGYPYTACRAAPDQLHLLLKAEDGRPVGNFKRMAAATGPVVWAMNAGMYHRDRSPVGLFVSGGAEVAPLNREEAEEGNFFLLPNGVFWVDEEGAHVATTDEYASEPRTPRLATQSGPMLLIAGAPHPRFLPKSTSLHIRNGIAVEEGGVVVAVISDRPVNFHRFAAFFRERLGVTDALYLDGTISRLNAPSLNRSDPGARMGPILVAVPREEDPVTP</sequence>
<dbReference type="AlphaFoldDB" id="A0A840I896"/>
<gene>
    <name evidence="2" type="ORF">GGQ59_002878</name>
</gene>
<evidence type="ECO:0000313" key="2">
    <source>
        <dbReference type="EMBL" id="MBB4660328.1"/>
    </source>
</evidence>
<dbReference type="InterPro" id="IPR018711">
    <property type="entry name" value="NAGPA"/>
</dbReference>
<accession>A0A840I896</accession>
<organism evidence="2 3">
    <name type="scientific">Parvularcula dongshanensis</name>
    <dbReference type="NCBI Taxonomy" id="1173995"/>
    <lineage>
        <taxon>Bacteria</taxon>
        <taxon>Pseudomonadati</taxon>
        <taxon>Pseudomonadota</taxon>
        <taxon>Alphaproteobacteria</taxon>
        <taxon>Parvularculales</taxon>
        <taxon>Parvularculaceae</taxon>
        <taxon>Parvularcula</taxon>
    </lineage>
</organism>
<dbReference type="RefSeq" id="WP_221401077.1">
    <property type="nucleotide sequence ID" value="NZ_JACHOB010000008.1"/>
</dbReference>
<dbReference type="EMBL" id="JACHOB010000008">
    <property type="protein sequence ID" value="MBB4660328.1"/>
    <property type="molecule type" value="Genomic_DNA"/>
</dbReference>